<reference evidence="1" key="1">
    <citation type="journal article" date="2023" name="G3 (Bethesda)">
        <title>A reference genome for the long-term kleptoplast-retaining sea slug Elysia crispata morphotype clarki.</title>
        <authorList>
            <person name="Eastman K.E."/>
            <person name="Pendleton A.L."/>
            <person name="Shaikh M.A."/>
            <person name="Suttiyut T."/>
            <person name="Ogas R."/>
            <person name="Tomko P."/>
            <person name="Gavelis G."/>
            <person name="Widhalm J.R."/>
            <person name="Wisecaver J.H."/>
        </authorList>
    </citation>
    <scope>NUCLEOTIDE SEQUENCE</scope>
    <source>
        <strain evidence="1">ECLA1</strain>
    </source>
</reference>
<proteinExistence type="predicted"/>
<comment type="caution">
    <text evidence="1">The sequence shown here is derived from an EMBL/GenBank/DDBJ whole genome shotgun (WGS) entry which is preliminary data.</text>
</comment>
<sequence length="94" mass="10693">MWSRWSSVTGTISNQQHVIEMVSCCSNHPKPTTCGRDGQLLLEPSQTNNMWSRWSAVARTILNQQHVVEMVICYSNHLTPTTCGRDRHLLLEPS</sequence>
<dbReference type="Proteomes" id="UP001283361">
    <property type="component" value="Unassembled WGS sequence"/>
</dbReference>
<dbReference type="EMBL" id="JAWDGP010000328">
    <property type="protein sequence ID" value="KAK3801348.1"/>
    <property type="molecule type" value="Genomic_DNA"/>
</dbReference>
<evidence type="ECO:0000313" key="2">
    <source>
        <dbReference type="Proteomes" id="UP001283361"/>
    </source>
</evidence>
<evidence type="ECO:0000313" key="1">
    <source>
        <dbReference type="EMBL" id="KAK3801348.1"/>
    </source>
</evidence>
<name>A0AAE1B8E1_9GAST</name>
<accession>A0AAE1B8E1</accession>
<dbReference type="AlphaFoldDB" id="A0AAE1B8E1"/>
<protein>
    <submittedName>
        <fullName evidence="1">Uncharacterized protein</fullName>
    </submittedName>
</protein>
<keyword evidence="2" id="KW-1185">Reference proteome</keyword>
<organism evidence="1 2">
    <name type="scientific">Elysia crispata</name>
    <name type="common">lettuce slug</name>
    <dbReference type="NCBI Taxonomy" id="231223"/>
    <lineage>
        <taxon>Eukaryota</taxon>
        <taxon>Metazoa</taxon>
        <taxon>Spiralia</taxon>
        <taxon>Lophotrochozoa</taxon>
        <taxon>Mollusca</taxon>
        <taxon>Gastropoda</taxon>
        <taxon>Heterobranchia</taxon>
        <taxon>Euthyneura</taxon>
        <taxon>Panpulmonata</taxon>
        <taxon>Sacoglossa</taxon>
        <taxon>Placobranchoidea</taxon>
        <taxon>Plakobranchidae</taxon>
        <taxon>Elysia</taxon>
    </lineage>
</organism>
<gene>
    <name evidence="1" type="ORF">RRG08_041202</name>
</gene>